<evidence type="ECO:0000313" key="9">
    <source>
        <dbReference type="EMBL" id="PCI75942.1"/>
    </source>
</evidence>
<evidence type="ECO:0000256" key="7">
    <source>
        <dbReference type="SAM" id="Coils"/>
    </source>
</evidence>
<feature type="compositionally biased region" description="Polar residues" evidence="8">
    <location>
        <begin position="414"/>
        <end position="430"/>
    </location>
</feature>
<evidence type="ECO:0000256" key="1">
    <source>
        <dbReference type="ARBA" id="ARBA00007381"/>
    </source>
</evidence>
<comment type="similarity">
    <text evidence="1">Belongs to the heat shock protein 70 family.</text>
</comment>
<dbReference type="Pfam" id="PF00012">
    <property type="entry name" value="HSP70"/>
    <property type="match status" value="1"/>
</dbReference>
<dbReference type="FunFam" id="2.60.34.10:FF:000014">
    <property type="entry name" value="Chaperone protein DnaK HSP70"/>
    <property type="match status" value="1"/>
</dbReference>
<dbReference type="Gene3D" id="1.20.1270.10">
    <property type="match status" value="1"/>
</dbReference>
<evidence type="ECO:0000256" key="3">
    <source>
        <dbReference type="ARBA" id="ARBA00022741"/>
    </source>
</evidence>
<comment type="caution">
    <text evidence="9">The sequence shown here is derived from an EMBL/GenBank/DDBJ whole genome shotgun (WGS) entry which is preliminary data.</text>
</comment>
<dbReference type="Proteomes" id="UP000218775">
    <property type="component" value="Unassembled WGS sequence"/>
</dbReference>
<feature type="compositionally biased region" description="Acidic residues" evidence="8">
    <location>
        <begin position="435"/>
        <end position="450"/>
    </location>
</feature>
<feature type="region of interest" description="Disordered" evidence="8">
    <location>
        <begin position="395"/>
        <end position="450"/>
    </location>
</feature>
<dbReference type="SUPFAM" id="SSF53067">
    <property type="entry name" value="Actin-like ATPase domain"/>
    <property type="match status" value="1"/>
</dbReference>
<dbReference type="EMBL" id="NVUK01000037">
    <property type="protein sequence ID" value="PCI75942.1"/>
    <property type="molecule type" value="Genomic_DNA"/>
</dbReference>
<dbReference type="NCBIfam" id="NF001413">
    <property type="entry name" value="PRK00290.1"/>
    <property type="match status" value="1"/>
</dbReference>
<dbReference type="InterPro" id="IPR043129">
    <property type="entry name" value="ATPase_NBD"/>
</dbReference>
<dbReference type="InterPro" id="IPR018181">
    <property type="entry name" value="Heat_shock_70_CS"/>
</dbReference>
<evidence type="ECO:0000256" key="8">
    <source>
        <dbReference type="SAM" id="MobiDB-lite"/>
    </source>
</evidence>
<dbReference type="FunFam" id="1.20.1270.10:FF:000001">
    <property type="entry name" value="Molecular chaperone DnaK"/>
    <property type="match status" value="1"/>
</dbReference>
<feature type="coiled-coil region" evidence="7">
    <location>
        <begin position="48"/>
        <end position="75"/>
    </location>
</feature>
<proteinExistence type="inferred from homology"/>
<dbReference type="PROSITE" id="PS01036">
    <property type="entry name" value="HSP70_3"/>
    <property type="match status" value="1"/>
</dbReference>
<dbReference type="InterPro" id="IPR013126">
    <property type="entry name" value="Hsp_70_fam"/>
</dbReference>
<dbReference type="Gene3D" id="2.60.34.10">
    <property type="entry name" value="Substrate Binding Domain Of DNAk, Chain A, domain 1"/>
    <property type="match status" value="1"/>
</dbReference>
<feature type="compositionally biased region" description="Low complexity" evidence="8">
    <location>
        <begin position="400"/>
        <end position="411"/>
    </location>
</feature>
<dbReference type="Gene3D" id="3.90.640.10">
    <property type="entry name" value="Actin, Chain A, domain 4"/>
    <property type="match status" value="1"/>
</dbReference>
<evidence type="ECO:0000256" key="4">
    <source>
        <dbReference type="ARBA" id="ARBA00022840"/>
    </source>
</evidence>
<evidence type="ECO:0000256" key="5">
    <source>
        <dbReference type="ARBA" id="ARBA00023016"/>
    </source>
</evidence>
<evidence type="ECO:0000313" key="10">
    <source>
        <dbReference type="Proteomes" id="UP000218775"/>
    </source>
</evidence>
<keyword evidence="3" id="KW-0547">Nucleotide-binding</keyword>
<dbReference type="SUPFAM" id="SSF100920">
    <property type="entry name" value="Heat shock protein 70kD (HSP70), peptide-binding domain"/>
    <property type="match status" value="1"/>
</dbReference>
<reference evidence="10" key="1">
    <citation type="submission" date="2017-08" db="EMBL/GenBank/DDBJ databases">
        <title>A dynamic microbial community with high functional redundancy inhabits the cold, oxic subseafloor aquifer.</title>
        <authorList>
            <person name="Tully B.J."/>
            <person name="Wheat C.G."/>
            <person name="Glazer B.T."/>
            <person name="Huber J.A."/>
        </authorList>
    </citation>
    <scope>NUCLEOTIDE SEQUENCE [LARGE SCALE GENOMIC DNA]</scope>
</reference>
<keyword evidence="4" id="KW-0067">ATP-binding</keyword>
<dbReference type="FunFam" id="3.90.640.10:FF:000003">
    <property type="entry name" value="Molecular chaperone DnaK"/>
    <property type="match status" value="1"/>
</dbReference>
<keyword evidence="6" id="KW-0143">Chaperone</keyword>
<protein>
    <submittedName>
        <fullName evidence="9">Molecular chaperone DnaK</fullName>
    </submittedName>
</protein>
<gene>
    <name evidence="9" type="ORF">COB21_05090</name>
</gene>
<dbReference type="GO" id="GO:0140662">
    <property type="term" value="F:ATP-dependent protein folding chaperone"/>
    <property type="evidence" value="ECO:0007669"/>
    <property type="project" value="InterPro"/>
</dbReference>
<keyword evidence="2" id="KW-0597">Phosphoprotein</keyword>
<dbReference type="PANTHER" id="PTHR19375">
    <property type="entry name" value="HEAT SHOCK PROTEIN 70KDA"/>
    <property type="match status" value="1"/>
</dbReference>
<keyword evidence="5" id="KW-0346">Stress response</keyword>
<dbReference type="AlphaFoldDB" id="A0A2A4WZR9"/>
<evidence type="ECO:0000256" key="2">
    <source>
        <dbReference type="ARBA" id="ARBA00022553"/>
    </source>
</evidence>
<dbReference type="GO" id="GO:0005524">
    <property type="term" value="F:ATP binding"/>
    <property type="evidence" value="ECO:0007669"/>
    <property type="project" value="UniProtKB-KW"/>
</dbReference>
<sequence>DVSILEIGDGVFEVKSTNGDTFLGGEDFDYTIISYLADEFKKEQGIDLREDRLALQRLKEAAEKAKIELSSTASTEVNLPFITADASGPKHMNVKLSRAKLESLVDDLVKRTIDPCKKALKDAGLSASDIDEVILVGGSTRIPAVVEAVKAETGKEPNKSVNPDEVVATGAAIQGGVLSGDVKDVLLLDVIPLTLGIETMGGVCTPLVQRNTTIPTKKTQVFSTAADNQPTVTIVILQGERKMASDNKEVGRFDLTDIPPAPRGLPQIEVSFDINADGILNVSAKDKGSGKEQKIRVEVKSGLDESEIERMVKDAELHAEEDKKKHEVAEARNKADSLVFQAEKALKDNKDKIPADISSEVQSKVDKVKEALKSEDPAKISSATDALNTHLQKIGEHMSKAASAAGGKSAANGPEQQQAAQPSQGESGPNTAAAEDIEDAEVEVLDEEVK</sequence>
<name>A0A2A4WZR9_UNCAE</name>
<keyword evidence="7" id="KW-0175">Coiled coil</keyword>
<feature type="non-terminal residue" evidence="9">
    <location>
        <position position="1"/>
    </location>
</feature>
<organism evidence="9 10">
    <name type="scientific">Aerophobetes bacterium</name>
    <dbReference type="NCBI Taxonomy" id="2030807"/>
    <lineage>
        <taxon>Bacteria</taxon>
        <taxon>Candidatus Aerophobota</taxon>
    </lineage>
</organism>
<accession>A0A2A4WZR9</accession>
<dbReference type="Gene3D" id="3.30.420.40">
    <property type="match status" value="2"/>
</dbReference>
<evidence type="ECO:0000256" key="6">
    <source>
        <dbReference type="ARBA" id="ARBA00023186"/>
    </source>
</evidence>
<dbReference type="InterPro" id="IPR029048">
    <property type="entry name" value="HSP70_C_sf"/>
</dbReference>
<dbReference type="InterPro" id="IPR029047">
    <property type="entry name" value="HSP70_peptide-bd_sf"/>
</dbReference>